<organism evidence="2 3">
    <name type="scientific">Pararcticibacter amylolyticus</name>
    <dbReference type="NCBI Taxonomy" id="2173175"/>
    <lineage>
        <taxon>Bacteria</taxon>
        <taxon>Pseudomonadati</taxon>
        <taxon>Bacteroidota</taxon>
        <taxon>Sphingobacteriia</taxon>
        <taxon>Sphingobacteriales</taxon>
        <taxon>Sphingobacteriaceae</taxon>
        <taxon>Pararcticibacter</taxon>
    </lineage>
</organism>
<dbReference type="EMBL" id="QEAS01000043">
    <property type="protein sequence ID" value="PWG77996.1"/>
    <property type="molecule type" value="Genomic_DNA"/>
</dbReference>
<accession>A0A2U2P9C6</accession>
<keyword evidence="1" id="KW-0732">Signal</keyword>
<keyword evidence="3" id="KW-1185">Reference proteome</keyword>
<protein>
    <submittedName>
        <fullName evidence="2">Uncharacterized protein</fullName>
    </submittedName>
</protein>
<evidence type="ECO:0000256" key="1">
    <source>
        <dbReference type="SAM" id="SignalP"/>
    </source>
</evidence>
<comment type="caution">
    <text evidence="2">The sequence shown here is derived from an EMBL/GenBank/DDBJ whole genome shotgun (WGS) entry which is preliminary data.</text>
</comment>
<dbReference type="AlphaFoldDB" id="A0A2U2P9C6"/>
<feature type="chain" id="PRO_5015601865" evidence="1">
    <location>
        <begin position="26"/>
        <end position="266"/>
    </location>
</feature>
<evidence type="ECO:0000313" key="3">
    <source>
        <dbReference type="Proteomes" id="UP000245647"/>
    </source>
</evidence>
<name>A0A2U2P9C6_9SPHI</name>
<dbReference type="Proteomes" id="UP000245647">
    <property type="component" value="Unassembled WGS sequence"/>
</dbReference>
<evidence type="ECO:0000313" key="2">
    <source>
        <dbReference type="EMBL" id="PWG77996.1"/>
    </source>
</evidence>
<feature type="signal peptide" evidence="1">
    <location>
        <begin position="1"/>
        <end position="25"/>
    </location>
</feature>
<feature type="non-terminal residue" evidence="2">
    <location>
        <position position="266"/>
    </location>
</feature>
<gene>
    <name evidence="2" type="ORF">DDR33_24595</name>
</gene>
<reference evidence="2 3" key="1">
    <citation type="submission" date="2018-04" db="EMBL/GenBank/DDBJ databases">
        <title>Pedobacter chongqingensis sp. nov., isolated from a rottenly hemp rope.</title>
        <authorList>
            <person name="Cai Y."/>
        </authorList>
    </citation>
    <scope>NUCLEOTIDE SEQUENCE [LARGE SCALE GENOMIC DNA]</scope>
    <source>
        <strain evidence="2 3">FJ4-8</strain>
    </source>
</reference>
<proteinExistence type="predicted"/>
<sequence>MILNAMKKLYFIFFLFFFLIQNARAQSSGNITVGGDFDKFYPVTWLDNNWYSNKPTILNIGRSNVHTDASWRGSIISEFKFHITQWGHGSNFIDAFILQSFDFIAGWQDATANNNSLRAIIWLRGGGTTYYYNANGEVVPVIYDGIQNPLPFNEENGPSHTYKTDIEPYVNRFGVSETATAYLNGAGTNYFRGEVGIGTTDTKGYKLAVAGNMIAESVKVQLKGSWPDYVFSPSHTKPSLPQLESFIADNKHLPGIPSELTLYVIE</sequence>